<dbReference type="GO" id="GO:0003924">
    <property type="term" value="F:GTPase activity"/>
    <property type="evidence" value="ECO:0007669"/>
    <property type="project" value="InterPro"/>
</dbReference>
<keyword evidence="15" id="KW-0966">Cell projection</keyword>
<dbReference type="PANTHER" id="PTHR43134:SF3">
    <property type="entry name" value="FLAGELLAR BIOSYNTHESIS PROTEIN FLHF"/>
    <property type="match status" value="1"/>
</dbReference>
<evidence type="ECO:0000259" key="14">
    <source>
        <dbReference type="SMART" id="SM00962"/>
    </source>
</evidence>
<keyword evidence="15" id="KW-0969">Cilium</keyword>
<organism evidence="15">
    <name type="scientific">uncultured Sulfurovum sp</name>
    <dbReference type="NCBI Taxonomy" id="269237"/>
    <lineage>
        <taxon>Bacteria</taxon>
        <taxon>Pseudomonadati</taxon>
        <taxon>Campylobacterota</taxon>
        <taxon>Epsilonproteobacteria</taxon>
        <taxon>Campylobacterales</taxon>
        <taxon>Sulfurovaceae</taxon>
        <taxon>Sulfurovum</taxon>
        <taxon>environmental samples</taxon>
    </lineage>
</organism>
<evidence type="ECO:0000256" key="2">
    <source>
        <dbReference type="ARBA" id="ARBA00008531"/>
    </source>
</evidence>
<sequence>MPQNEEEKLLTVDDVRALREEISLMHGSLAKDVLSHTPLVKQVAERFIEHGLEREWTEKLLAPLAGSSFEEDEEILVAYVLEELDSLLTVEAEKIVASPSIHIIVGGTGIGKSSLVGKLAARYKYFLEKSHKVGFIHFDRQKVGAYEQLENYADAMDIPLVPLEDFLEDEYDILFVDTAGSLGKDVDDLQELIGIIESNATYTIEISLAISATSKTRDLERINNAFKIFNINNFIVTKLDETCDLSDLMNFLIKEEKPVAYISTGQKIPEDLMVASKEYLLKQYMQEF</sequence>
<evidence type="ECO:0000256" key="1">
    <source>
        <dbReference type="ARBA" id="ARBA00004413"/>
    </source>
</evidence>
<proteinExistence type="inferred from homology"/>
<evidence type="ECO:0000256" key="11">
    <source>
        <dbReference type="ARBA" id="ARBA00023225"/>
    </source>
</evidence>
<evidence type="ECO:0000256" key="8">
    <source>
        <dbReference type="ARBA" id="ARBA00022927"/>
    </source>
</evidence>
<evidence type="ECO:0000313" key="15">
    <source>
        <dbReference type="EMBL" id="CAA6799555.1"/>
    </source>
</evidence>
<comment type="function">
    <text evidence="12">Necessary for flagellar biosynthesis. May be involved in translocation of the flagellum.</text>
</comment>
<dbReference type="GO" id="GO:0005525">
    <property type="term" value="F:GTP binding"/>
    <property type="evidence" value="ECO:0007669"/>
    <property type="project" value="UniProtKB-KW"/>
</dbReference>
<evidence type="ECO:0000256" key="6">
    <source>
        <dbReference type="ARBA" id="ARBA00022741"/>
    </source>
</evidence>
<keyword evidence="5" id="KW-1003">Cell membrane</keyword>
<dbReference type="Gene3D" id="1.20.120.1380">
    <property type="entry name" value="Flagellar FlhF biosynthesis protein, N domain"/>
    <property type="match status" value="1"/>
</dbReference>
<evidence type="ECO:0000256" key="7">
    <source>
        <dbReference type="ARBA" id="ARBA00022795"/>
    </source>
</evidence>
<dbReference type="Gene3D" id="3.40.50.300">
    <property type="entry name" value="P-loop containing nucleotide triphosphate hydrolases"/>
    <property type="match status" value="1"/>
</dbReference>
<keyword evidence="7" id="KW-1005">Bacterial flagellum biogenesis</keyword>
<dbReference type="SUPFAM" id="SSF52540">
    <property type="entry name" value="P-loop containing nucleoside triphosphate hydrolases"/>
    <property type="match status" value="1"/>
</dbReference>
<evidence type="ECO:0000256" key="10">
    <source>
        <dbReference type="ARBA" id="ARBA00023136"/>
    </source>
</evidence>
<evidence type="ECO:0000256" key="12">
    <source>
        <dbReference type="ARBA" id="ARBA00025337"/>
    </source>
</evidence>
<keyword evidence="6" id="KW-0547">Nucleotide-binding</keyword>
<keyword evidence="15" id="KW-0282">Flagellum</keyword>
<gene>
    <name evidence="15" type="ORF">HELGO_WM31600</name>
</gene>
<dbReference type="PANTHER" id="PTHR43134">
    <property type="entry name" value="SIGNAL RECOGNITION PARTICLE RECEPTOR SUBUNIT ALPHA"/>
    <property type="match status" value="1"/>
</dbReference>
<dbReference type="InterPro" id="IPR000897">
    <property type="entry name" value="SRP54_GTPase_dom"/>
</dbReference>
<dbReference type="Pfam" id="PF00448">
    <property type="entry name" value="SRP54"/>
    <property type="match status" value="1"/>
</dbReference>
<keyword evidence="9" id="KW-0342">GTP-binding</keyword>
<evidence type="ECO:0000256" key="5">
    <source>
        <dbReference type="ARBA" id="ARBA00022475"/>
    </source>
</evidence>
<dbReference type="GO" id="GO:0006614">
    <property type="term" value="P:SRP-dependent cotranslational protein targeting to membrane"/>
    <property type="evidence" value="ECO:0007669"/>
    <property type="project" value="InterPro"/>
</dbReference>
<dbReference type="CDD" id="cd17873">
    <property type="entry name" value="FlhF"/>
    <property type="match status" value="1"/>
</dbReference>
<dbReference type="EMBL" id="CACVAP010000021">
    <property type="protein sequence ID" value="CAA6799555.1"/>
    <property type="molecule type" value="Genomic_DNA"/>
</dbReference>
<evidence type="ECO:0000256" key="3">
    <source>
        <dbReference type="ARBA" id="ARBA00014919"/>
    </source>
</evidence>
<dbReference type="InterPro" id="IPR047040">
    <property type="entry name" value="FlhF__GTPase_dom"/>
</dbReference>
<protein>
    <recommendedName>
        <fullName evidence="3">Flagellar biosynthesis protein FlhF</fullName>
    </recommendedName>
    <alternativeName>
        <fullName evidence="13">Flagella-associated GTP-binding protein</fullName>
    </alternativeName>
</protein>
<accession>A0A6S6RT68</accession>
<feature type="domain" description="SRP54-type proteins GTP-binding" evidence="14">
    <location>
        <begin position="99"/>
        <end position="286"/>
    </location>
</feature>
<keyword evidence="4" id="KW-0813">Transport</keyword>
<comment type="similarity">
    <text evidence="2">Belongs to the GTP-binding SRP family.</text>
</comment>
<dbReference type="GO" id="GO:0005886">
    <property type="term" value="C:plasma membrane"/>
    <property type="evidence" value="ECO:0007669"/>
    <property type="project" value="UniProtKB-SubCell"/>
</dbReference>
<name>A0A6S6RT68_9BACT</name>
<reference evidence="15" key="1">
    <citation type="submission" date="2020-01" db="EMBL/GenBank/DDBJ databases">
        <authorList>
            <person name="Meier V. D."/>
            <person name="Meier V D."/>
        </authorList>
    </citation>
    <scope>NUCLEOTIDE SEQUENCE</scope>
    <source>
        <strain evidence="15">HLG_WM_MAG_06</strain>
    </source>
</reference>
<dbReference type="GO" id="GO:0015031">
    <property type="term" value="P:protein transport"/>
    <property type="evidence" value="ECO:0007669"/>
    <property type="project" value="UniProtKB-KW"/>
</dbReference>
<keyword evidence="10" id="KW-0472">Membrane</keyword>
<dbReference type="SMART" id="SM00962">
    <property type="entry name" value="SRP54"/>
    <property type="match status" value="1"/>
</dbReference>
<dbReference type="GO" id="GO:0005047">
    <property type="term" value="F:signal recognition particle binding"/>
    <property type="evidence" value="ECO:0007669"/>
    <property type="project" value="TreeGrafter"/>
</dbReference>
<keyword evidence="8" id="KW-0653">Protein transport</keyword>
<evidence type="ECO:0000256" key="9">
    <source>
        <dbReference type="ARBA" id="ARBA00023134"/>
    </source>
</evidence>
<comment type="subcellular location">
    <subcellularLocation>
        <location evidence="1">Cell membrane</location>
        <topology evidence="1">Peripheral membrane protein</topology>
        <orientation evidence="1">Cytoplasmic side</orientation>
    </subcellularLocation>
</comment>
<evidence type="ECO:0000256" key="4">
    <source>
        <dbReference type="ARBA" id="ARBA00022448"/>
    </source>
</evidence>
<dbReference type="GO" id="GO:0044781">
    <property type="term" value="P:bacterial-type flagellum organization"/>
    <property type="evidence" value="ECO:0007669"/>
    <property type="project" value="UniProtKB-KW"/>
</dbReference>
<dbReference type="InterPro" id="IPR027417">
    <property type="entry name" value="P-loop_NTPase"/>
</dbReference>
<evidence type="ECO:0000256" key="13">
    <source>
        <dbReference type="ARBA" id="ARBA00030866"/>
    </source>
</evidence>
<keyword evidence="11" id="KW-1006">Bacterial flagellum protein export</keyword>
<dbReference type="AlphaFoldDB" id="A0A6S6RT68"/>